<proteinExistence type="predicted"/>
<dbReference type="Pfam" id="PF12975">
    <property type="entry name" value="DUF3859"/>
    <property type="match status" value="1"/>
</dbReference>
<keyword evidence="3" id="KW-1185">Reference proteome</keyword>
<dbReference type="OrthoDB" id="7864302at2"/>
<gene>
    <name evidence="2" type="ORF">OCA8868_02127</name>
</gene>
<evidence type="ECO:0000313" key="3">
    <source>
        <dbReference type="Proteomes" id="UP000203464"/>
    </source>
</evidence>
<dbReference type="InterPro" id="IPR024331">
    <property type="entry name" value="DUF3859"/>
</dbReference>
<dbReference type="RefSeq" id="WP_093996518.1">
    <property type="nucleotide sequence ID" value="NZ_FXYD01000003.1"/>
</dbReference>
<dbReference type="AlphaFoldDB" id="A0A238KA62"/>
<protein>
    <recommendedName>
        <fullName evidence="1">DUF3859 domain-containing protein</fullName>
    </recommendedName>
</protein>
<organism evidence="2 3">
    <name type="scientific">Octadecabacter ascidiaceicola</name>
    <dbReference type="NCBI Taxonomy" id="1655543"/>
    <lineage>
        <taxon>Bacteria</taxon>
        <taxon>Pseudomonadati</taxon>
        <taxon>Pseudomonadota</taxon>
        <taxon>Alphaproteobacteria</taxon>
        <taxon>Rhodobacterales</taxon>
        <taxon>Roseobacteraceae</taxon>
        <taxon>Octadecabacter</taxon>
    </lineage>
</organism>
<evidence type="ECO:0000313" key="2">
    <source>
        <dbReference type="EMBL" id="SMX39778.1"/>
    </source>
</evidence>
<dbReference type="EMBL" id="FXYD01000003">
    <property type="protein sequence ID" value="SMX39778.1"/>
    <property type="molecule type" value="Genomic_DNA"/>
</dbReference>
<dbReference type="Gene3D" id="2.60.40.2390">
    <property type="match status" value="1"/>
</dbReference>
<name>A0A238KA62_9RHOB</name>
<dbReference type="Proteomes" id="UP000203464">
    <property type="component" value="Unassembled WGS sequence"/>
</dbReference>
<feature type="domain" description="DUF3859" evidence="1">
    <location>
        <begin position="34"/>
        <end position="162"/>
    </location>
</feature>
<sequence>MKLHSTIFVSALSIAWGVCVFAAEDDFVSPLLGFYEAGVMCAHEGGAVRMAPDTLAGSTHVVEEAPAFVSTGRLVPAVLGIGFGVRSGLDADVGQEGVLMTVTHPPLEGGATQQSFTTVVGSRDFPGVTFYQFDYPYELALGEWTMSATYGAVTLYETTFTVVPPAALPELAGVCGYLDLIG</sequence>
<reference evidence="3" key="1">
    <citation type="submission" date="2017-05" db="EMBL/GenBank/DDBJ databases">
        <authorList>
            <person name="Rodrigo-Torres L."/>
            <person name="Arahal R. D."/>
            <person name="Lucena T."/>
        </authorList>
    </citation>
    <scope>NUCLEOTIDE SEQUENCE [LARGE SCALE GENOMIC DNA]</scope>
    <source>
        <strain evidence="3">CECT 8868</strain>
    </source>
</reference>
<accession>A0A238KA62</accession>
<evidence type="ECO:0000259" key="1">
    <source>
        <dbReference type="Pfam" id="PF12975"/>
    </source>
</evidence>